<sequence>MAVDLVSWAAETARAHLTMLPRRLRHVEGVAGRAALAGPVVDDAELLVAAGWLHDIGYSPALVRTGFHPIDGAVFLESIGASERLCALVANHSCACIEARNRELAIDWEDEQTPLRDALWWADMTTTADGVTTTVDDRLADIYRRYSAEHVVARSIREAEPIIRAVVQRTEDRLRSQVK</sequence>
<evidence type="ECO:0000259" key="1">
    <source>
        <dbReference type="Pfam" id="PF01966"/>
    </source>
</evidence>
<protein>
    <submittedName>
        <fullName evidence="2">HD domain-containing protein</fullName>
    </submittedName>
</protein>
<gene>
    <name evidence="2" type="ORF">IU449_00150</name>
</gene>
<dbReference type="RefSeq" id="WP_194999945.1">
    <property type="nucleotide sequence ID" value="NZ_JADLQN010000001.1"/>
</dbReference>
<reference evidence="2 3" key="1">
    <citation type="submission" date="2020-10" db="EMBL/GenBank/DDBJ databases">
        <title>Identification of Nocardia species via Next-generation sequencing and recognition of intraspecies genetic diversity.</title>
        <authorList>
            <person name="Li P."/>
            <person name="Li P."/>
            <person name="Lu B."/>
        </authorList>
    </citation>
    <scope>NUCLEOTIDE SEQUENCE [LARGE SCALE GENOMIC DNA]</scope>
    <source>
        <strain evidence="2 3">BJ06-0143</strain>
    </source>
</reference>
<organism evidence="2 3">
    <name type="scientific">Nocardia higoensis</name>
    <dbReference type="NCBI Taxonomy" id="228599"/>
    <lineage>
        <taxon>Bacteria</taxon>
        <taxon>Bacillati</taxon>
        <taxon>Actinomycetota</taxon>
        <taxon>Actinomycetes</taxon>
        <taxon>Mycobacteriales</taxon>
        <taxon>Nocardiaceae</taxon>
        <taxon>Nocardia</taxon>
    </lineage>
</organism>
<dbReference type="EMBL" id="JADLQN010000001">
    <property type="protein sequence ID" value="MBF6352972.1"/>
    <property type="molecule type" value="Genomic_DNA"/>
</dbReference>
<keyword evidence="3" id="KW-1185">Reference proteome</keyword>
<dbReference type="SUPFAM" id="SSF109604">
    <property type="entry name" value="HD-domain/PDEase-like"/>
    <property type="match status" value="1"/>
</dbReference>
<dbReference type="Pfam" id="PF01966">
    <property type="entry name" value="HD"/>
    <property type="match status" value="1"/>
</dbReference>
<name>A0ABS0D3B3_9NOCA</name>
<evidence type="ECO:0000313" key="2">
    <source>
        <dbReference type="EMBL" id="MBF6352972.1"/>
    </source>
</evidence>
<dbReference type="Proteomes" id="UP000707731">
    <property type="component" value="Unassembled WGS sequence"/>
</dbReference>
<dbReference type="InterPro" id="IPR006674">
    <property type="entry name" value="HD_domain"/>
</dbReference>
<comment type="caution">
    <text evidence="2">The sequence shown here is derived from an EMBL/GenBank/DDBJ whole genome shotgun (WGS) entry which is preliminary data.</text>
</comment>
<proteinExistence type="predicted"/>
<accession>A0ABS0D3B3</accession>
<feature type="domain" description="HD" evidence="1">
    <location>
        <begin position="23"/>
        <end position="102"/>
    </location>
</feature>
<dbReference type="Gene3D" id="1.10.3210.10">
    <property type="entry name" value="Hypothetical protein af1432"/>
    <property type="match status" value="1"/>
</dbReference>
<evidence type="ECO:0000313" key="3">
    <source>
        <dbReference type="Proteomes" id="UP000707731"/>
    </source>
</evidence>